<dbReference type="AlphaFoldDB" id="K2LSH4"/>
<dbReference type="InterPro" id="IPR036291">
    <property type="entry name" value="NAD(P)-bd_dom_sf"/>
</dbReference>
<dbReference type="EMBL" id="AMRM01000002">
    <property type="protein sequence ID" value="EKF20669.1"/>
    <property type="molecule type" value="Genomic_DNA"/>
</dbReference>
<feature type="domain" description="NAD-dependent epimerase/dehydratase" evidence="2">
    <location>
        <begin position="18"/>
        <end position="75"/>
    </location>
</feature>
<dbReference type="Gene3D" id="3.40.50.720">
    <property type="entry name" value="NAD(P)-binding Rossmann-like Domain"/>
    <property type="match status" value="1"/>
</dbReference>
<dbReference type="Pfam" id="PF01370">
    <property type="entry name" value="Epimerase"/>
    <property type="match status" value="1"/>
</dbReference>
<feature type="region of interest" description="Disordered" evidence="1">
    <location>
        <begin position="1"/>
        <end position="25"/>
    </location>
</feature>
<dbReference type="RefSeq" id="WP_008593923.1">
    <property type="nucleotide sequence ID" value="NZ_AMRM01000002.1"/>
</dbReference>
<accession>K2LSH4</accession>
<evidence type="ECO:0000313" key="4">
    <source>
        <dbReference type="Proteomes" id="UP000006786"/>
    </source>
</evidence>
<comment type="caution">
    <text evidence="3">The sequence shown here is derived from an EMBL/GenBank/DDBJ whole genome shotgun (WGS) entry which is preliminary data.</text>
</comment>
<evidence type="ECO:0000313" key="3">
    <source>
        <dbReference type="EMBL" id="EKF20669.1"/>
    </source>
</evidence>
<name>K2LSH4_9HYPH</name>
<sequence length="293" mass="31673">MSNTGSRNPILPDADSPVLVTGGTGKTGRRIAERLTAAGRNVRVVSRNTPVPFDWENRATWDAALEGIGAVYLCYFPDLAVPGAAETVAAFARHAVGKGIRRQVLLSARGERGAEHAEALFKASGAAWTILRADWFNQNFSEAFFLDGVLAGEVALPVGDVREPFIDADDIADVAFATLAEEGHVGKLYELTGPRLMSFQEMVTEIGRATGRDIRFSRVPAEEYVAGLHAQGIPQDFIDLLHELFTEVLDGRNESLTDDVQRVLGRPPRDFSAYVAATAATGVWDESKTSVEA</sequence>
<dbReference type="InterPro" id="IPR001509">
    <property type="entry name" value="Epimerase_deHydtase"/>
</dbReference>
<dbReference type="PANTHER" id="PTHR43162">
    <property type="match status" value="1"/>
</dbReference>
<dbReference type="OrthoDB" id="109735at2"/>
<dbReference type="Gene3D" id="3.90.25.10">
    <property type="entry name" value="UDP-galactose 4-epimerase, domain 1"/>
    <property type="match status" value="1"/>
</dbReference>
<dbReference type="InterPro" id="IPR051604">
    <property type="entry name" value="Ergot_Alk_Oxidoreductase"/>
</dbReference>
<dbReference type="eggNOG" id="COG0702">
    <property type="taxonomic scope" value="Bacteria"/>
</dbReference>
<keyword evidence="4" id="KW-1185">Reference proteome</keyword>
<proteinExistence type="predicted"/>
<evidence type="ECO:0000256" key="1">
    <source>
        <dbReference type="SAM" id="MobiDB-lite"/>
    </source>
</evidence>
<reference evidence="3 4" key="1">
    <citation type="journal article" date="2012" name="J. Bacteriol.">
        <title>Genome Sequence of Nitratireductor pacificus Type Strain pht-3B.</title>
        <authorList>
            <person name="Lai Q."/>
            <person name="Li G."/>
            <person name="Shao Z."/>
        </authorList>
    </citation>
    <scope>NUCLEOTIDE SEQUENCE [LARGE SCALE GENOMIC DNA]</scope>
    <source>
        <strain evidence="4">pht-3B</strain>
    </source>
</reference>
<dbReference type="PANTHER" id="PTHR43162:SF1">
    <property type="entry name" value="PRESTALK A DIFFERENTIATION PROTEIN A"/>
    <property type="match status" value="1"/>
</dbReference>
<gene>
    <name evidence="3" type="ORF">NA2_02754</name>
</gene>
<organism evidence="3 4">
    <name type="scientific">Nitratireductor pacificus pht-3B</name>
    <dbReference type="NCBI Taxonomy" id="391937"/>
    <lineage>
        <taxon>Bacteria</taxon>
        <taxon>Pseudomonadati</taxon>
        <taxon>Pseudomonadota</taxon>
        <taxon>Alphaproteobacteria</taxon>
        <taxon>Hyphomicrobiales</taxon>
        <taxon>Phyllobacteriaceae</taxon>
        <taxon>Nitratireductor</taxon>
    </lineage>
</organism>
<dbReference type="PATRIC" id="fig|391937.3.peg.572"/>
<evidence type="ECO:0000259" key="2">
    <source>
        <dbReference type="Pfam" id="PF01370"/>
    </source>
</evidence>
<dbReference type="SUPFAM" id="SSF51735">
    <property type="entry name" value="NAD(P)-binding Rossmann-fold domains"/>
    <property type="match status" value="1"/>
</dbReference>
<dbReference type="Proteomes" id="UP000006786">
    <property type="component" value="Unassembled WGS sequence"/>
</dbReference>
<dbReference type="STRING" id="391937.NA2_02754"/>
<protein>
    <recommendedName>
        <fullName evidence="2">NAD-dependent epimerase/dehydratase domain-containing protein</fullName>
    </recommendedName>
</protein>